<proteinExistence type="predicted"/>
<dbReference type="InterPro" id="IPR008979">
    <property type="entry name" value="Galactose-bd-like_sf"/>
</dbReference>
<dbReference type="Pfam" id="PF13004">
    <property type="entry name" value="BACON"/>
    <property type="match status" value="1"/>
</dbReference>
<dbReference type="SUPFAM" id="SSF49785">
    <property type="entry name" value="Galactose-binding domain-like"/>
    <property type="match status" value="1"/>
</dbReference>
<reference evidence="2" key="1">
    <citation type="journal article" date="2012" name="PLoS ONE">
        <title>Gene sets for utilization of primary and secondary nutrition supplies in the distal gut of endangered iberian lynx.</title>
        <authorList>
            <person name="Alcaide M."/>
            <person name="Messina E."/>
            <person name="Richter M."/>
            <person name="Bargiela R."/>
            <person name="Peplies J."/>
            <person name="Huws S.A."/>
            <person name="Newbold C.J."/>
            <person name="Golyshin P.N."/>
            <person name="Simon M.A."/>
            <person name="Lopez G."/>
            <person name="Yakimov M.M."/>
            <person name="Ferrer M."/>
        </authorList>
    </citation>
    <scope>NUCLEOTIDE SEQUENCE</scope>
</reference>
<evidence type="ECO:0000259" key="1">
    <source>
        <dbReference type="PROSITE" id="PS50022"/>
    </source>
</evidence>
<protein>
    <submittedName>
        <fullName evidence="2">F5/8 type C domain protein</fullName>
    </submittedName>
</protein>
<dbReference type="EMBL" id="AMCI01006097">
    <property type="protein sequence ID" value="EJW94931.1"/>
    <property type="molecule type" value="Genomic_DNA"/>
</dbReference>
<dbReference type="Gene3D" id="2.60.120.260">
    <property type="entry name" value="Galactose-binding domain-like"/>
    <property type="match status" value="1"/>
</dbReference>
<name>J9FJ39_9ZZZZ</name>
<evidence type="ECO:0000313" key="2">
    <source>
        <dbReference type="EMBL" id="EJW94931.1"/>
    </source>
</evidence>
<dbReference type="Pfam" id="PF00754">
    <property type="entry name" value="F5_F8_type_C"/>
    <property type="match status" value="1"/>
</dbReference>
<accession>J9FJ39</accession>
<dbReference type="InterPro" id="IPR000421">
    <property type="entry name" value="FA58C"/>
</dbReference>
<dbReference type="InterPro" id="IPR024361">
    <property type="entry name" value="BACON"/>
</dbReference>
<organism evidence="2">
    <name type="scientific">gut metagenome</name>
    <dbReference type="NCBI Taxonomy" id="749906"/>
    <lineage>
        <taxon>unclassified sequences</taxon>
        <taxon>metagenomes</taxon>
        <taxon>organismal metagenomes</taxon>
    </lineage>
</organism>
<sequence>ANSSTTVVADTDIPSDISVASNSGADWCEVSINGKEITLTATADNTDSNYRTANIVLSCGYRQTTLTVLQKFNGQEFLQYDWTRWTATGNGVQANDGGGYPSLFTEDRGTFWHSAYSPAPVALPYILDIDMQEELECAMFHIGRRHYSGNGNNYGTVKTMNIYASTDQENYEKVGGFTFALPWTAPDGTVVDKATSPLIPAYEEIKLASPVKARYIRLEIT</sequence>
<feature type="non-terminal residue" evidence="2">
    <location>
        <position position="1"/>
    </location>
</feature>
<comment type="caution">
    <text evidence="2">The sequence shown here is derived from an EMBL/GenBank/DDBJ whole genome shotgun (WGS) entry which is preliminary data.</text>
</comment>
<dbReference type="PROSITE" id="PS50022">
    <property type="entry name" value="FA58C_3"/>
    <property type="match status" value="1"/>
</dbReference>
<gene>
    <name evidence="2" type="ORF">EVA_16962</name>
</gene>
<dbReference type="AlphaFoldDB" id="J9FJ39"/>
<feature type="domain" description="F5/8 type C" evidence="1">
    <location>
        <begin position="64"/>
        <end position="221"/>
    </location>
</feature>
<feature type="non-terminal residue" evidence="2">
    <location>
        <position position="221"/>
    </location>
</feature>